<comment type="caution">
    <text evidence="1">The sequence shown here is derived from an EMBL/GenBank/DDBJ whole genome shotgun (WGS) entry which is preliminary data.</text>
</comment>
<reference evidence="1 2" key="1">
    <citation type="submission" date="2021-06" db="EMBL/GenBank/DDBJ databases">
        <authorList>
            <person name="Palmer J.M."/>
        </authorList>
    </citation>
    <scope>NUCLEOTIDE SEQUENCE [LARGE SCALE GENOMIC DNA]</scope>
    <source>
        <strain evidence="1 2">AS_MEX2019</strain>
        <tissue evidence="1">Muscle</tissue>
    </source>
</reference>
<sequence length="140" mass="15364">MKISSSKSEAMVLDLAIITDASWTPSLGGVPGTSPWEEVQGTAQDIYMITGNVPVTMQLKAGAVIMQWCCADKSAGATTLARLSVPPAMRGPWSGKREMLVHCQELWKGKFLSGMSIHNQRRCRMWMTSLSMSQTDQVQE</sequence>
<name>A0ABV0YED9_9TELE</name>
<dbReference type="EMBL" id="JAHRIP010029665">
    <property type="protein sequence ID" value="MEQ2291990.1"/>
    <property type="molecule type" value="Genomic_DNA"/>
</dbReference>
<gene>
    <name evidence="1" type="ORF">AMECASPLE_018553</name>
</gene>
<evidence type="ECO:0000313" key="2">
    <source>
        <dbReference type="Proteomes" id="UP001469553"/>
    </source>
</evidence>
<organism evidence="1 2">
    <name type="scientific">Ameca splendens</name>
    <dbReference type="NCBI Taxonomy" id="208324"/>
    <lineage>
        <taxon>Eukaryota</taxon>
        <taxon>Metazoa</taxon>
        <taxon>Chordata</taxon>
        <taxon>Craniata</taxon>
        <taxon>Vertebrata</taxon>
        <taxon>Euteleostomi</taxon>
        <taxon>Actinopterygii</taxon>
        <taxon>Neopterygii</taxon>
        <taxon>Teleostei</taxon>
        <taxon>Neoteleostei</taxon>
        <taxon>Acanthomorphata</taxon>
        <taxon>Ovalentaria</taxon>
        <taxon>Atherinomorphae</taxon>
        <taxon>Cyprinodontiformes</taxon>
        <taxon>Goodeidae</taxon>
        <taxon>Ameca</taxon>
    </lineage>
</organism>
<keyword evidence="2" id="KW-1185">Reference proteome</keyword>
<protein>
    <submittedName>
        <fullName evidence="1">Uncharacterized protein</fullName>
    </submittedName>
</protein>
<evidence type="ECO:0000313" key="1">
    <source>
        <dbReference type="EMBL" id="MEQ2291990.1"/>
    </source>
</evidence>
<accession>A0ABV0YED9</accession>
<dbReference type="Proteomes" id="UP001469553">
    <property type="component" value="Unassembled WGS sequence"/>
</dbReference>
<proteinExistence type="predicted"/>